<proteinExistence type="predicted"/>
<dbReference type="RefSeq" id="WP_068811769.1">
    <property type="nucleotide sequence ID" value="NZ_BMIY01000008.1"/>
</dbReference>
<reference evidence="2" key="2">
    <citation type="submission" date="2020-09" db="EMBL/GenBank/DDBJ databases">
        <authorList>
            <person name="Sun Q."/>
            <person name="Zhou Y."/>
        </authorList>
    </citation>
    <scope>NUCLEOTIDE SEQUENCE</scope>
    <source>
        <strain evidence="2">CGMCC 1.15425</strain>
    </source>
</reference>
<organism evidence="2 3">
    <name type="scientific">Pseudohongiella nitratireducens</name>
    <dbReference type="NCBI Taxonomy" id="1768907"/>
    <lineage>
        <taxon>Bacteria</taxon>
        <taxon>Pseudomonadati</taxon>
        <taxon>Pseudomonadota</taxon>
        <taxon>Gammaproteobacteria</taxon>
        <taxon>Pseudomonadales</taxon>
        <taxon>Pseudohongiellaceae</taxon>
        <taxon>Pseudohongiella</taxon>
    </lineage>
</organism>
<dbReference type="InterPro" id="IPR011991">
    <property type="entry name" value="ArsR-like_HTH"/>
</dbReference>
<sequence>MSSLLADILFKEYRRRVLCLLLLRPDQAYHVREIARLTDTVPGTLHKELSKLADADVLKKFSRGNQVSYQANRDCLIFEELSSILRKTSGVADILVDALAPLKDNIDVAMVFGSVASGKATSDSDIDLLIVGEVNFTDAVKVLYPVQDVLGREINPKLYSAEEWQATKNENSAFIRDILEKPVIKIIGNIDDLG</sequence>
<dbReference type="Gene3D" id="3.30.460.10">
    <property type="entry name" value="Beta Polymerase, domain 2"/>
    <property type="match status" value="1"/>
</dbReference>
<dbReference type="InterPro" id="IPR041633">
    <property type="entry name" value="Polbeta"/>
</dbReference>
<dbReference type="GO" id="GO:0006355">
    <property type="term" value="P:regulation of DNA-templated transcription"/>
    <property type="evidence" value="ECO:0007669"/>
    <property type="project" value="UniProtKB-ARBA"/>
</dbReference>
<dbReference type="InterPro" id="IPR043519">
    <property type="entry name" value="NT_sf"/>
</dbReference>
<feature type="domain" description="Polymerase beta nucleotidyltransferase" evidence="1">
    <location>
        <begin position="103"/>
        <end position="154"/>
    </location>
</feature>
<dbReference type="AlphaFoldDB" id="A0A916QLV3"/>
<dbReference type="EMBL" id="BMIY01000008">
    <property type="protein sequence ID" value="GFZ77556.1"/>
    <property type="molecule type" value="Genomic_DNA"/>
</dbReference>
<dbReference type="Pfam" id="PF18765">
    <property type="entry name" value="Polbeta"/>
    <property type="match status" value="1"/>
</dbReference>
<evidence type="ECO:0000313" key="2">
    <source>
        <dbReference type="EMBL" id="GFZ77556.1"/>
    </source>
</evidence>
<name>A0A916QLV3_9GAMM</name>
<dbReference type="CDD" id="cd05403">
    <property type="entry name" value="NT_KNTase_like"/>
    <property type="match status" value="1"/>
</dbReference>
<dbReference type="OrthoDB" id="8223306at2"/>
<dbReference type="SUPFAM" id="SSF46785">
    <property type="entry name" value="Winged helix' DNA-binding domain"/>
    <property type="match status" value="1"/>
</dbReference>
<dbReference type="SUPFAM" id="SSF81301">
    <property type="entry name" value="Nucleotidyltransferase"/>
    <property type="match status" value="1"/>
</dbReference>
<comment type="caution">
    <text evidence="2">The sequence shown here is derived from an EMBL/GenBank/DDBJ whole genome shotgun (WGS) entry which is preliminary data.</text>
</comment>
<gene>
    <name evidence="2" type="ORF">GCM10011403_20850</name>
</gene>
<accession>A0A916QLV3</accession>
<dbReference type="CDD" id="cd00090">
    <property type="entry name" value="HTH_ARSR"/>
    <property type="match status" value="1"/>
</dbReference>
<dbReference type="InterPro" id="IPR036390">
    <property type="entry name" value="WH_DNA-bd_sf"/>
</dbReference>
<evidence type="ECO:0000259" key="1">
    <source>
        <dbReference type="Pfam" id="PF18765"/>
    </source>
</evidence>
<reference evidence="2" key="1">
    <citation type="journal article" date="2014" name="Int. J. Syst. Evol. Microbiol.">
        <title>Complete genome sequence of Corynebacterium casei LMG S-19264T (=DSM 44701T), isolated from a smear-ripened cheese.</title>
        <authorList>
            <consortium name="US DOE Joint Genome Institute (JGI-PGF)"/>
            <person name="Walter F."/>
            <person name="Albersmeier A."/>
            <person name="Kalinowski J."/>
            <person name="Ruckert C."/>
        </authorList>
    </citation>
    <scope>NUCLEOTIDE SEQUENCE</scope>
    <source>
        <strain evidence="2">CGMCC 1.15425</strain>
    </source>
</reference>
<dbReference type="InterPro" id="IPR036388">
    <property type="entry name" value="WH-like_DNA-bd_sf"/>
</dbReference>
<protein>
    <recommendedName>
        <fullName evidence="1">Polymerase beta nucleotidyltransferase domain-containing protein</fullName>
    </recommendedName>
</protein>
<dbReference type="Gene3D" id="1.10.10.10">
    <property type="entry name" value="Winged helix-like DNA-binding domain superfamily/Winged helix DNA-binding domain"/>
    <property type="match status" value="1"/>
</dbReference>
<evidence type="ECO:0000313" key="3">
    <source>
        <dbReference type="Proteomes" id="UP000627715"/>
    </source>
</evidence>
<dbReference type="Proteomes" id="UP000627715">
    <property type="component" value="Unassembled WGS sequence"/>
</dbReference>
<keyword evidence="3" id="KW-1185">Reference proteome</keyword>